<dbReference type="NCBIfam" id="NF040486">
    <property type="entry name" value="SrfA_fam"/>
    <property type="match status" value="1"/>
</dbReference>
<feature type="coiled-coil region" evidence="1">
    <location>
        <begin position="73"/>
        <end position="107"/>
    </location>
</feature>
<evidence type="ECO:0000256" key="2">
    <source>
        <dbReference type="SAM" id="MobiDB-lite"/>
    </source>
</evidence>
<feature type="compositionally biased region" description="Low complexity" evidence="2">
    <location>
        <begin position="268"/>
        <end position="301"/>
    </location>
</feature>
<evidence type="ECO:0000313" key="3">
    <source>
        <dbReference type="EMBL" id="RBP65753.1"/>
    </source>
</evidence>
<evidence type="ECO:0000256" key="1">
    <source>
        <dbReference type="SAM" id="Coils"/>
    </source>
</evidence>
<dbReference type="RefSeq" id="WP_113865165.1">
    <property type="nucleotide sequence ID" value="NZ_AGJP01000001.1"/>
</dbReference>
<dbReference type="Proteomes" id="UP000253046">
    <property type="component" value="Unassembled WGS sequence"/>
</dbReference>
<evidence type="ECO:0008006" key="5">
    <source>
        <dbReference type="Google" id="ProtNLM"/>
    </source>
</evidence>
<dbReference type="InterPro" id="IPR047774">
    <property type="entry name" value="SrfA-like"/>
</dbReference>
<dbReference type="EMBL" id="QNRY01000004">
    <property type="protein sequence ID" value="RBP65753.1"/>
    <property type="molecule type" value="Genomic_DNA"/>
</dbReference>
<gene>
    <name evidence="3" type="ORF">DES54_10417</name>
</gene>
<dbReference type="OrthoDB" id="5448848at2"/>
<comment type="caution">
    <text evidence="3">The sequence shown here is derived from an EMBL/GenBank/DDBJ whole genome shotgun (WGS) entry which is preliminary data.</text>
</comment>
<protein>
    <recommendedName>
        <fullName evidence="5">SrfA</fullName>
    </recommendedName>
</protein>
<reference evidence="3 4" key="1">
    <citation type="submission" date="2018-06" db="EMBL/GenBank/DDBJ databases">
        <title>Genomic Encyclopedia of Type Strains, Phase IV (KMG-IV): sequencing the most valuable type-strain genomes for metagenomic binning, comparative biology and taxonomic classification.</title>
        <authorList>
            <person name="Goeker M."/>
        </authorList>
    </citation>
    <scope>NUCLEOTIDE SEQUENCE [LARGE SCALE GENOMIC DNA]</scope>
    <source>
        <strain evidence="3 4">DSM 30166</strain>
    </source>
</reference>
<evidence type="ECO:0000313" key="4">
    <source>
        <dbReference type="Proteomes" id="UP000253046"/>
    </source>
</evidence>
<organism evidence="3 4">
    <name type="scientific">Brenneria salicis ATCC 15712 = DSM 30166</name>
    <dbReference type="NCBI Taxonomy" id="714314"/>
    <lineage>
        <taxon>Bacteria</taxon>
        <taxon>Pseudomonadati</taxon>
        <taxon>Pseudomonadota</taxon>
        <taxon>Gammaproteobacteria</taxon>
        <taxon>Enterobacterales</taxon>
        <taxon>Pectobacteriaceae</taxon>
        <taxon>Brenneria</taxon>
    </lineage>
</organism>
<keyword evidence="1" id="KW-0175">Coiled coil</keyword>
<name>A0A366IA67_9GAMM</name>
<keyword evidence="4" id="KW-1185">Reference proteome</keyword>
<accession>A0A366IA67</accession>
<feature type="region of interest" description="Disordered" evidence="2">
    <location>
        <begin position="236"/>
        <end position="326"/>
    </location>
</feature>
<proteinExistence type="predicted"/>
<sequence length="465" mass="49687">MAKLFLRSGSLDDFLALGENGQPVYASALQLRETLRLRKQQQIADCLAIPQPNENGDRIDWYSPVEGNVTSWIAASEEERNLALKRLETYQATVAEISQHAQNAEKAGQKLFGVLLAKAIQFPGPNHVYLVDGNPVLTFWGFVNLDKKSRTDALDCLRPAEKESEPVFTVATSAYAEPPAAPVVAPAPKPVVTPEPVPAAQPAVAVRSPWLRMWWLLPAAALMTVLTLQIRGCVSEQSAASETDRVASVTTPQKRALPSSAPQPPVNNAPAPAETAPAEPVVEKAPPTETVTTKTTIAEPVAETPAVKPPVASEPKDMTAQPAPVPEPAPPVVPAGKDDLVMPADAVRIGSIKFLNGTWRVAVDAKTPPITGRPPSLRYQIRDGRGTARITHGDGVTCRANIEAGLMSSGNLIINSRSRARCSDNSRFQMPEIVCKQSAAGAAECIGRYNADSVFPMTVTGESKS</sequence>
<dbReference type="AlphaFoldDB" id="A0A366IA67"/>